<keyword evidence="5" id="KW-1185">Reference proteome</keyword>
<feature type="region of interest" description="Disordered" evidence="1">
    <location>
        <begin position="112"/>
        <end position="164"/>
    </location>
</feature>
<feature type="compositionally biased region" description="Basic and acidic residues" evidence="1">
    <location>
        <begin position="112"/>
        <end position="140"/>
    </location>
</feature>
<evidence type="ECO:0000313" key="5">
    <source>
        <dbReference type="Proteomes" id="UP000298763"/>
    </source>
</evidence>
<protein>
    <submittedName>
        <fullName evidence="3">Uncharacterized protein</fullName>
    </submittedName>
</protein>
<organism evidence="3 6">
    <name type="scientific">Pseudoduganella umbonata</name>
    <dbReference type="NCBI Taxonomy" id="864828"/>
    <lineage>
        <taxon>Bacteria</taxon>
        <taxon>Pseudomonadati</taxon>
        <taxon>Pseudomonadota</taxon>
        <taxon>Betaproteobacteria</taxon>
        <taxon>Burkholderiales</taxon>
        <taxon>Oxalobacteraceae</taxon>
        <taxon>Telluria group</taxon>
        <taxon>Pseudoduganella</taxon>
    </lineage>
</organism>
<name>A0A4P8HIT3_9BURK</name>
<dbReference type="OrthoDB" id="8536851at2"/>
<feature type="chain" id="PRO_5043680449" evidence="2">
    <location>
        <begin position="23"/>
        <end position="164"/>
    </location>
</feature>
<evidence type="ECO:0000313" key="4">
    <source>
        <dbReference type="EMBL" id="QCP09427.1"/>
    </source>
</evidence>
<dbReference type="RefSeq" id="WP_137312314.1">
    <property type="nucleotide sequence ID" value="NZ_CP040017.1"/>
</dbReference>
<reference evidence="4 5" key="1">
    <citation type="submission" date="2019-05" db="EMBL/GenBank/DDBJ databases">
        <title>Draft Genome Sequences of Six Type Strains of the Genus Massilia.</title>
        <authorList>
            <person name="Miess H."/>
            <person name="Frediansyhah A."/>
            <person name="Gross H."/>
        </authorList>
    </citation>
    <scope>NUCLEOTIDE SEQUENCE [LARGE SCALE GENOMIC DNA]</scope>
    <source>
        <strain evidence="4 5">DSMZ 26121</strain>
    </source>
</reference>
<feature type="signal peptide" evidence="2">
    <location>
        <begin position="1"/>
        <end position="22"/>
    </location>
</feature>
<gene>
    <name evidence="4" type="ORF">FCL38_02560</name>
    <name evidence="3" type="ORF">FHS02_000112</name>
</gene>
<evidence type="ECO:0000256" key="1">
    <source>
        <dbReference type="SAM" id="MobiDB-lite"/>
    </source>
</evidence>
<sequence length="164" mass="18588">MINTTKSLLAASLLSCCGFASSQVSITVGQPGFYGRIDIGHAAPPPLLYDEPIIVERPVRVIREPLYLRVPPGHAKNWRKHCSKYRACGRRVLFVRDDWYLNDYAPRYRAEHRDRQDRHDGRDRNDSHQRHERQDHDRGHPGKGHGHGNGNGNGNGNGKGHGRD</sequence>
<dbReference type="Proteomes" id="UP000584325">
    <property type="component" value="Unassembled WGS sequence"/>
</dbReference>
<reference evidence="3 6" key="2">
    <citation type="submission" date="2020-08" db="EMBL/GenBank/DDBJ databases">
        <title>Genomic Encyclopedia of Type Strains, Phase III (KMG-III): the genomes of soil and plant-associated and newly described type strains.</title>
        <authorList>
            <person name="Whitman W."/>
        </authorList>
    </citation>
    <scope>NUCLEOTIDE SEQUENCE [LARGE SCALE GENOMIC DNA]</scope>
    <source>
        <strain evidence="3 6">CECT 7753</strain>
    </source>
</reference>
<feature type="compositionally biased region" description="Gly residues" evidence="1">
    <location>
        <begin position="147"/>
        <end position="164"/>
    </location>
</feature>
<dbReference type="Proteomes" id="UP000298763">
    <property type="component" value="Chromosome"/>
</dbReference>
<accession>A0A4P8HIT3</accession>
<dbReference type="AlphaFoldDB" id="A0A4P8HIT3"/>
<dbReference type="EMBL" id="CP040017">
    <property type="protein sequence ID" value="QCP09427.1"/>
    <property type="molecule type" value="Genomic_DNA"/>
</dbReference>
<evidence type="ECO:0000313" key="3">
    <source>
        <dbReference type="EMBL" id="MBB3219325.1"/>
    </source>
</evidence>
<proteinExistence type="predicted"/>
<evidence type="ECO:0000313" key="6">
    <source>
        <dbReference type="Proteomes" id="UP000584325"/>
    </source>
</evidence>
<evidence type="ECO:0000256" key="2">
    <source>
        <dbReference type="SAM" id="SignalP"/>
    </source>
</evidence>
<keyword evidence="2" id="KW-0732">Signal</keyword>
<dbReference type="EMBL" id="JACHXS010000001">
    <property type="protein sequence ID" value="MBB3219325.1"/>
    <property type="molecule type" value="Genomic_DNA"/>
</dbReference>